<gene>
    <name evidence="1" type="ORF">NLS_LOCUS8599</name>
</gene>
<keyword evidence="2" id="KW-1185">Reference proteome</keyword>
<organism evidence="1 2">
    <name type="scientific">Litomosoides sigmodontis</name>
    <name type="common">Filarial nematode worm</name>
    <dbReference type="NCBI Taxonomy" id="42156"/>
    <lineage>
        <taxon>Eukaryota</taxon>
        <taxon>Metazoa</taxon>
        <taxon>Ecdysozoa</taxon>
        <taxon>Nematoda</taxon>
        <taxon>Chromadorea</taxon>
        <taxon>Rhabditida</taxon>
        <taxon>Spirurina</taxon>
        <taxon>Spiruromorpha</taxon>
        <taxon>Filarioidea</taxon>
        <taxon>Onchocercidae</taxon>
        <taxon>Litomosoides</taxon>
    </lineage>
</organism>
<protein>
    <submittedName>
        <fullName evidence="1">Uncharacterized protein</fullName>
    </submittedName>
</protein>
<accession>A0A3P6VD21</accession>
<evidence type="ECO:0000313" key="2">
    <source>
        <dbReference type="Proteomes" id="UP000277928"/>
    </source>
</evidence>
<dbReference type="AlphaFoldDB" id="A0A3P6VD21"/>
<name>A0A3P6VD21_LITSI</name>
<proteinExistence type="predicted"/>
<dbReference type="Proteomes" id="UP000277928">
    <property type="component" value="Unassembled WGS sequence"/>
</dbReference>
<sequence>MGVAACECRRQPIALVGRWGPCPLGAQPFRHELGAQVAVLYCAAPLLLSEADTFTLYNLWRSVAADKMKVRYDFVLLPPLPKATLRCFAYN</sequence>
<reference evidence="1 2" key="1">
    <citation type="submission" date="2018-08" db="EMBL/GenBank/DDBJ databases">
        <authorList>
            <person name="Laetsch R D."/>
            <person name="Stevens L."/>
            <person name="Kumar S."/>
            <person name="Blaxter L. M."/>
        </authorList>
    </citation>
    <scope>NUCLEOTIDE SEQUENCE [LARGE SCALE GENOMIC DNA]</scope>
</reference>
<evidence type="ECO:0000313" key="1">
    <source>
        <dbReference type="EMBL" id="VDK88301.1"/>
    </source>
</evidence>
<dbReference type="EMBL" id="UYRX01001123">
    <property type="protein sequence ID" value="VDK88301.1"/>
    <property type="molecule type" value="Genomic_DNA"/>
</dbReference>